<dbReference type="Proteomes" id="UP000249526">
    <property type="component" value="Unassembled WGS sequence"/>
</dbReference>
<keyword evidence="3" id="KW-0677">Repeat</keyword>
<feature type="signal peptide" evidence="7">
    <location>
        <begin position="1"/>
        <end position="19"/>
    </location>
</feature>
<dbReference type="CDD" id="cd13854">
    <property type="entry name" value="CuRO_1_MaLCC_like"/>
    <property type="match status" value="1"/>
</dbReference>
<evidence type="ECO:0000259" key="8">
    <source>
        <dbReference type="Pfam" id="PF00394"/>
    </source>
</evidence>
<dbReference type="FunFam" id="2.60.40.420:FF:000038">
    <property type="entry name" value="Extracellular dihydrogeodin oxidase/laccase"/>
    <property type="match status" value="1"/>
</dbReference>
<dbReference type="CDD" id="cd13880">
    <property type="entry name" value="CuRO_2_MaLCC_like"/>
    <property type="match status" value="1"/>
</dbReference>
<dbReference type="SUPFAM" id="SSF49503">
    <property type="entry name" value="Cupredoxins"/>
    <property type="match status" value="3"/>
</dbReference>
<feature type="chain" id="PRO_5035002340" description="Multicopper oxidase" evidence="7">
    <location>
        <begin position="20"/>
        <end position="588"/>
    </location>
</feature>
<dbReference type="Pfam" id="PF07731">
    <property type="entry name" value="Cu-oxidase_2"/>
    <property type="match status" value="1"/>
</dbReference>
<keyword evidence="5" id="KW-0186">Copper</keyword>
<dbReference type="PROSITE" id="PS00079">
    <property type="entry name" value="MULTICOPPER_OXIDASE1"/>
    <property type="match status" value="1"/>
</dbReference>
<dbReference type="AlphaFoldDB" id="A0A8G1QVC7"/>
<keyword evidence="7" id="KW-0732">Signal</keyword>
<dbReference type="PROSITE" id="PS00080">
    <property type="entry name" value="MULTICOPPER_OXIDASE2"/>
    <property type="match status" value="1"/>
</dbReference>
<reference evidence="11 12" key="1">
    <citation type="submission" date="2018-02" db="EMBL/GenBank/DDBJ databases">
        <title>The genomes of Aspergillus section Nigri reveals drivers in fungal speciation.</title>
        <authorList>
            <consortium name="DOE Joint Genome Institute"/>
            <person name="Vesth T.C."/>
            <person name="Nybo J."/>
            <person name="Theobald S."/>
            <person name="Brandl J."/>
            <person name="Frisvad J.C."/>
            <person name="Nielsen K.F."/>
            <person name="Lyhne E.K."/>
            <person name="Kogle M.E."/>
            <person name="Kuo A."/>
            <person name="Riley R."/>
            <person name="Clum A."/>
            <person name="Nolan M."/>
            <person name="Lipzen A."/>
            <person name="Salamov A."/>
            <person name="Henrissat B."/>
            <person name="Wiebenga A."/>
            <person name="De vries R.P."/>
            <person name="Grigoriev I.V."/>
            <person name="Mortensen U.H."/>
            <person name="Andersen M.R."/>
            <person name="Baker S.E."/>
        </authorList>
    </citation>
    <scope>NUCLEOTIDE SEQUENCE [LARGE SCALE GENOMIC DNA]</scope>
    <source>
        <strain evidence="11 12">CBS 112811</strain>
    </source>
</reference>
<evidence type="ECO:0000256" key="3">
    <source>
        <dbReference type="ARBA" id="ARBA00022737"/>
    </source>
</evidence>
<dbReference type="Gene3D" id="2.60.40.420">
    <property type="entry name" value="Cupredoxins - blue copper proteins"/>
    <property type="match status" value="3"/>
</dbReference>
<dbReference type="FunFam" id="2.60.40.420:FF:000021">
    <property type="entry name" value="Extracellular dihydrogeodin oxidase/laccase"/>
    <property type="match status" value="1"/>
</dbReference>
<evidence type="ECO:0008006" key="13">
    <source>
        <dbReference type="Google" id="ProtNLM"/>
    </source>
</evidence>
<keyword evidence="2" id="KW-0479">Metal-binding</keyword>
<evidence type="ECO:0000313" key="12">
    <source>
        <dbReference type="Proteomes" id="UP000249526"/>
    </source>
</evidence>
<dbReference type="GO" id="GO:0016491">
    <property type="term" value="F:oxidoreductase activity"/>
    <property type="evidence" value="ECO:0007669"/>
    <property type="project" value="UniProtKB-KW"/>
</dbReference>
<accession>A0A8G1QVC7</accession>
<evidence type="ECO:0000256" key="2">
    <source>
        <dbReference type="ARBA" id="ARBA00022723"/>
    </source>
</evidence>
<dbReference type="EMBL" id="KZ825072">
    <property type="protein sequence ID" value="RAH54333.1"/>
    <property type="molecule type" value="Genomic_DNA"/>
</dbReference>
<sequence length="588" mass="65444">MYWMLHVWALTTGLTAALTQYNTNGRSKWGTLPSPTLPRFLRDTHGANPPWGNTYPGGNPPDTGVTRHYNFTITRGFKAPDGYNKSVILINDQFPGPLIEANWGDMIEVTVTNDISTVEEGLTLHWHGLSMKKTPWYDGVPGYTQCPIAPGKTFTYIFQADQFGSSWYHSHYSAQYDDGLYGPMVIYGPVQAEVNYDYDLGPIMLSDYYHDNYYDVLVEGFKRPTVLVPIDNNLINGKGTFDCDSTLTNKCLPGAGLSKFQVKSGKSYRLRLVNTGALASQKFSIDNHKLTVIANDFVPVKPYLTDVVTLGVGQRTDVIVEATGSASDSVWMRSDIDILCLNETSTVYNVSAAVYYESANTSALPTTRGTPWKSNHCQNDPLETTVPYYPLAPPSTPETVQTVNITLGYNETGFLLFFVDGSSFRSNYNEPVLLMTHENTSQVYPAERNIYNFGSNSSVRIVLVNTFAMQHPIHLHGHNFWVLAEGMGTWNGSITNPSNPQRRDTQIIQAGTVDEPGYLVLEWEQNNPGVWPMHCHMSNHASAGLVLSILERPDDIGKLTIPATLSKTCRDWDQFSDANYVDEIDSGI</sequence>
<dbReference type="PANTHER" id="PTHR11709">
    <property type="entry name" value="MULTI-COPPER OXIDASE"/>
    <property type="match status" value="1"/>
</dbReference>
<feature type="domain" description="Plastocyanin-like" evidence="10">
    <location>
        <begin position="79"/>
        <end position="189"/>
    </location>
</feature>
<evidence type="ECO:0000256" key="6">
    <source>
        <dbReference type="ARBA" id="ARBA00023180"/>
    </source>
</evidence>
<dbReference type="Pfam" id="PF07732">
    <property type="entry name" value="Cu-oxidase_3"/>
    <property type="match status" value="1"/>
</dbReference>
<dbReference type="InterPro" id="IPR002355">
    <property type="entry name" value="Cu_oxidase_Cu_BS"/>
</dbReference>
<evidence type="ECO:0000256" key="4">
    <source>
        <dbReference type="ARBA" id="ARBA00023002"/>
    </source>
</evidence>
<name>A0A8G1QVC7_9EURO</name>
<dbReference type="InterPro" id="IPR033138">
    <property type="entry name" value="Cu_oxidase_CS"/>
</dbReference>
<dbReference type="InterPro" id="IPR011706">
    <property type="entry name" value="Cu-oxidase_C"/>
</dbReference>
<feature type="domain" description="Plastocyanin-like" evidence="8">
    <location>
        <begin position="202"/>
        <end position="349"/>
    </location>
</feature>
<keyword evidence="6" id="KW-0325">Glycoprotein</keyword>
<dbReference type="PANTHER" id="PTHR11709:SF145">
    <property type="entry name" value="LCC1"/>
    <property type="match status" value="1"/>
</dbReference>
<evidence type="ECO:0000256" key="7">
    <source>
        <dbReference type="SAM" id="SignalP"/>
    </source>
</evidence>
<evidence type="ECO:0000256" key="1">
    <source>
        <dbReference type="ARBA" id="ARBA00010609"/>
    </source>
</evidence>
<protein>
    <recommendedName>
        <fullName evidence="13">Multicopper oxidase</fullName>
    </recommendedName>
</protein>
<dbReference type="RefSeq" id="XP_025512255.1">
    <property type="nucleotide sequence ID" value="XM_025658148.1"/>
</dbReference>
<organism evidence="11 12">
    <name type="scientific">Aspergillus piperis CBS 112811</name>
    <dbReference type="NCBI Taxonomy" id="1448313"/>
    <lineage>
        <taxon>Eukaryota</taxon>
        <taxon>Fungi</taxon>
        <taxon>Dikarya</taxon>
        <taxon>Ascomycota</taxon>
        <taxon>Pezizomycotina</taxon>
        <taxon>Eurotiomycetes</taxon>
        <taxon>Eurotiomycetidae</taxon>
        <taxon>Eurotiales</taxon>
        <taxon>Aspergillaceae</taxon>
        <taxon>Aspergillus</taxon>
        <taxon>Aspergillus subgen. Circumdati</taxon>
    </lineage>
</organism>
<evidence type="ECO:0000259" key="9">
    <source>
        <dbReference type="Pfam" id="PF07731"/>
    </source>
</evidence>
<dbReference type="InterPro" id="IPR045087">
    <property type="entry name" value="Cu-oxidase_fam"/>
</dbReference>
<keyword evidence="4" id="KW-0560">Oxidoreductase</keyword>
<feature type="domain" description="Plastocyanin-like" evidence="9">
    <location>
        <begin position="440"/>
        <end position="554"/>
    </location>
</feature>
<evidence type="ECO:0000256" key="5">
    <source>
        <dbReference type="ARBA" id="ARBA00023008"/>
    </source>
</evidence>
<dbReference type="GO" id="GO:0005507">
    <property type="term" value="F:copper ion binding"/>
    <property type="evidence" value="ECO:0007669"/>
    <property type="project" value="InterPro"/>
</dbReference>
<keyword evidence="12" id="KW-1185">Reference proteome</keyword>
<dbReference type="InterPro" id="IPR008972">
    <property type="entry name" value="Cupredoxin"/>
</dbReference>
<evidence type="ECO:0000259" key="10">
    <source>
        <dbReference type="Pfam" id="PF07732"/>
    </source>
</evidence>
<comment type="similarity">
    <text evidence="1">Belongs to the multicopper oxidase family.</text>
</comment>
<dbReference type="CDD" id="cd13901">
    <property type="entry name" value="CuRO_3_MaLCC_like"/>
    <property type="match status" value="1"/>
</dbReference>
<gene>
    <name evidence="11" type="ORF">BO85DRAFT_427299</name>
</gene>
<evidence type="ECO:0000313" key="11">
    <source>
        <dbReference type="EMBL" id="RAH54333.1"/>
    </source>
</evidence>
<dbReference type="InterPro" id="IPR011707">
    <property type="entry name" value="Cu-oxidase-like_N"/>
</dbReference>
<dbReference type="InterPro" id="IPR001117">
    <property type="entry name" value="Cu-oxidase_2nd"/>
</dbReference>
<proteinExistence type="inferred from homology"/>
<dbReference type="Pfam" id="PF00394">
    <property type="entry name" value="Cu-oxidase"/>
    <property type="match status" value="1"/>
</dbReference>
<dbReference type="GeneID" id="37161550"/>